<feature type="transmembrane region" description="Helical" evidence="1">
    <location>
        <begin position="36"/>
        <end position="55"/>
    </location>
</feature>
<feature type="transmembrane region" description="Helical" evidence="1">
    <location>
        <begin position="125"/>
        <end position="148"/>
    </location>
</feature>
<reference evidence="4" key="1">
    <citation type="journal article" date="2019" name="Int. J. Syst. Evol. Microbiol.">
        <title>The Global Catalogue of Microorganisms (GCM) 10K type strain sequencing project: providing services to taxonomists for standard genome sequencing and annotation.</title>
        <authorList>
            <consortium name="The Broad Institute Genomics Platform"/>
            <consortium name="The Broad Institute Genome Sequencing Center for Infectious Disease"/>
            <person name="Wu L."/>
            <person name="Ma J."/>
        </authorList>
    </citation>
    <scope>NUCLEOTIDE SEQUENCE [LARGE SCALE GENOMIC DNA]</scope>
    <source>
        <strain evidence="4">CCM 8875</strain>
    </source>
</reference>
<dbReference type="Pfam" id="PF07331">
    <property type="entry name" value="TctB"/>
    <property type="match status" value="1"/>
</dbReference>
<protein>
    <submittedName>
        <fullName evidence="3">Tripartite tricarboxylate transporter TctB family protein</fullName>
    </submittedName>
</protein>
<accession>A0ABW4E2V1</accession>
<comment type="caution">
    <text evidence="3">The sequence shown here is derived from an EMBL/GenBank/DDBJ whole genome shotgun (WGS) entry which is preliminary data.</text>
</comment>
<dbReference type="Proteomes" id="UP001597302">
    <property type="component" value="Unassembled WGS sequence"/>
</dbReference>
<name>A0ABW4E2V1_9RHOB</name>
<evidence type="ECO:0000313" key="4">
    <source>
        <dbReference type="Proteomes" id="UP001597302"/>
    </source>
</evidence>
<feature type="transmembrane region" description="Helical" evidence="1">
    <location>
        <begin position="7"/>
        <end position="30"/>
    </location>
</feature>
<evidence type="ECO:0000259" key="2">
    <source>
        <dbReference type="Pfam" id="PF07331"/>
    </source>
</evidence>
<organism evidence="3 4">
    <name type="scientific">Paracoccus nototheniae</name>
    <dbReference type="NCBI Taxonomy" id="2489002"/>
    <lineage>
        <taxon>Bacteria</taxon>
        <taxon>Pseudomonadati</taxon>
        <taxon>Pseudomonadota</taxon>
        <taxon>Alphaproteobacteria</taxon>
        <taxon>Rhodobacterales</taxon>
        <taxon>Paracoccaceae</taxon>
        <taxon>Paracoccus</taxon>
    </lineage>
</organism>
<dbReference type="InterPro" id="IPR009936">
    <property type="entry name" value="DUF1468"/>
</dbReference>
<evidence type="ECO:0000313" key="3">
    <source>
        <dbReference type="EMBL" id="MFD1483481.1"/>
    </source>
</evidence>
<keyword evidence="1" id="KW-0812">Transmembrane</keyword>
<feature type="transmembrane region" description="Helical" evidence="1">
    <location>
        <begin position="76"/>
        <end position="93"/>
    </location>
</feature>
<keyword evidence="1" id="KW-1133">Transmembrane helix</keyword>
<feature type="domain" description="DUF1468" evidence="2">
    <location>
        <begin position="7"/>
        <end position="144"/>
    </location>
</feature>
<feature type="transmembrane region" description="Helical" evidence="1">
    <location>
        <begin position="99"/>
        <end position="118"/>
    </location>
</feature>
<keyword evidence="4" id="KW-1185">Reference proteome</keyword>
<gene>
    <name evidence="3" type="ORF">ACFQ5P_19495</name>
</gene>
<keyword evidence="1" id="KW-0472">Membrane</keyword>
<dbReference type="EMBL" id="JBHTOQ010000061">
    <property type="protein sequence ID" value="MFD1483481.1"/>
    <property type="molecule type" value="Genomic_DNA"/>
</dbReference>
<proteinExistence type="predicted"/>
<sequence>MRLPDFWTGAAFAALGLIIAVLATSLHVPAGAASPRLFPLLIGGLMGLMGMAIAIRGMSQGFRIELPTWLGSRRQLMLVAYLPVAIAAFALLAPDYGTIAIALPIVVVHCLIYGLALLPALGMGVVAGGLIPLAFTKLLGIPLPHGIIEGLL</sequence>
<evidence type="ECO:0000256" key="1">
    <source>
        <dbReference type="SAM" id="Phobius"/>
    </source>
</evidence>
<dbReference type="RefSeq" id="WP_131575878.1">
    <property type="nucleotide sequence ID" value="NZ_CBCSAJ010000043.1"/>
</dbReference>